<protein>
    <submittedName>
        <fullName evidence="2">Uncharacterized protein</fullName>
    </submittedName>
</protein>
<proteinExistence type="predicted"/>
<feature type="region of interest" description="Disordered" evidence="1">
    <location>
        <begin position="332"/>
        <end position="352"/>
    </location>
</feature>
<evidence type="ECO:0000313" key="2">
    <source>
        <dbReference type="EMBL" id="KAG5281549.1"/>
    </source>
</evidence>
<gene>
    <name evidence="2" type="ORF">AALO_G00073520</name>
</gene>
<accession>A0AAV6H3D7</accession>
<feature type="compositionally biased region" description="Basic and acidic residues" evidence="1">
    <location>
        <begin position="187"/>
        <end position="212"/>
    </location>
</feature>
<feature type="region of interest" description="Disordered" evidence="1">
    <location>
        <begin position="36"/>
        <end position="299"/>
    </location>
</feature>
<feature type="compositionally biased region" description="Basic and acidic residues" evidence="1">
    <location>
        <begin position="137"/>
        <end position="147"/>
    </location>
</feature>
<dbReference type="EMBL" id="JADWDJ010000005">
    <property type="protein sequence ID" value="KAG5281549.1"/>
    <property type="molecule type" value="Genomic_DNA"/>
</dbReference>
<dbReference type="AlphaFoldDB" id="A0AAV6H3D7"/>
<feature type="compositionally biased region" description="Acidic residues" evidence="1">
    <location>
        <begin position="259"/>
        <end position="278"/>
    </location>
</feature>
<feature type="compositionally biased region" description="Basic and acidic residues" evidence="1">
    <location>
        <begin position="289"/>
        <end position="298"/>
    </location>
</feature>
<evidence type="ECO:0000256" key="1">
    <source>
        <dbReference type="SAM" id="MobiDB-lite"/>
    </source>
</evidence>
<name>A0AAV6H3D7_9TELE</name>
<dbReference type="Proteomes" id="UP000823561">
    <property type="component" value="Chromosome 5"/>
</dbReference>
<organism evidence="2 3">
    <name type="scientific">Alosa alosa</name>
    <name type="common">allis shad</name>
    <dbReference type="NCBI Taxonomy" id="278164"/>
    <lineage>
        <taxon>Eukaryota</taxon>
        <taxon>Metazoa</taxon>
        <taxon>Chordata</taxon>
        <taxon>Craniata</taxon>
        <taxon>Vertebrata</taxon>
        <taxon>Euteleostomi</taxon>
        <taxon>Actinopterygii</taxon>
        <taxon>Neopterygii</taxon>
        <taxon>Teleostei</taxon>
        <taxon>Clupei</taxon>
        <taxon>Clupeiformes</taxon>
        <taxon>Clupeoidei</taxon>
        <taxon>Clupeidae</taxon>
        <taxon>Alosa</taxon>
    </lineage>
</organism>
<comment type="caution">
    <text evidence="2">The sequence shown here is derived from an EMBL/GenBank/DDBJ whole genome shotgun (WGS) entry which is preliminary data.</text>
</comment>
<feature type="compositionally biased region" description="Basic and acidic residues" evidence="1">
    <location>
        <begin position="63"/>
        <end position="111"/>
    </location>
</feature>
<feature type="compositionally biased region" description="Basic residues" evidence="1">
    <location>
        <begin position="237"/>
        <end position="253"/>
    </location>
</feature>
<sequence length="352" mass="40206">MGEQDSDSLRKKSLVKWRNLKMEDLSRQLDAKQLQIENDRHDNLTCQRQTTRMWREVLQWRPKTAEERNREEGDKKRLEETKETLRERDEENNVERDEKQDTGGINRHPETETEQGDVGSDLDKPPGLRNGVSNNGEKAEKEERESETGEAEFPRTQGRREMMDQSAADTAAVLGPIADEAGGPTGQDKEEKQSTEDGASGHEAEAAGHEAEAAGLSSPREEPHMAGEGGESVELRKGKKTRRGCRGRRNKKKKTDETVSSEDERKEEEEEEEEDEGSGQDSGIQHRRRVEERSREEVAMGTDMMRLSFWCPRGGERGEKWSYQRGRLQLVKRSAQKQHRPNWVGETRVAPC</sequence>
<keyword evidence="3" id="KW-1185">Reference proteome</keyword>
<reference evidence="2" key="1">
    <citation type="submission" date="2020-10" db="EMBL/GenBank/DDBJ databases">
        <title>Chromosome-scale genome assembly of the Allis shad, Alosa alosa.</title>
        <authorList>
            <person name="Margot Z."/>
            <person name="Christophe K."/>
            <person name="Cabau C."/>
            <person name="Louis A."/>
            <person name="Berthelot C."/>
            <person name="Parey E."/>
            <person name="Roest Crollius H."/>
            <person name="Montfort J."/>
            <person name="Robinson-Rechavi M."/>
            <person name="Bucao C."/>
            <person name="Bouchez O."/>
            <person name="Gislard M."/>
            <person name="Lluch J."/>
            <person name="Milhes M."/>
            <person name="Lampietro C."/>
            <person name="Lopez Roques C."/>
            <person name="Donnadieu C."/>
            <person name="Braasch I."/>
            <person name="Desvignes T."/>
            <person name="Postlethwait J."/>
            <person name="Bobe J."/>
            <person name="Guiguen Y."/>
        </authorList>
    </citation>
    <scope>NUCLEOTIDE SEQUENCE</scope>
    <source>
        <strain evidence="2">M-15738</strain>
        <tissue evidence="2">Blood</tissue>
    </source>
</reference>
<evidence type="ECO:0000313" key="3">
    <source>
        <dbReference type="Proteomes" id="UP000823561"/>
    </source>
</evidence>